<dbReference type="EMBL" id="AFFY01000098">
    <property type="protein sequence ID" value="EHG98247.1"/>
    <property type="molecule type" value="Genomic_DNA"/>
</dbReference>
<evidence type="ECO:0000313" key="2">
    <source>
        <dbReference type="Proteomes" id="UP000003598"/>
    </source>
</evidence>
<protein>
    <submittedName>
        <fullName evidence="1">Uncharacterized protein</fullName>
    </submittedName>
</protein>
<sequence length="56" mass="6485">MCRRGRGKKKDPFFRSSAKNFISLPVRRQGTGRHGQSGNDIFMRLCTRLPWLGFSK</sequence>
<accession>G5SWL6</accession>
<organism evidence="1 2">
    <name type="scientific">Paraprevotella clara YIT 11840</name>
    <dbReference type="NCBI Taxonomy" id="762968"/>
    <lineage>
        <taxon>Bacteria</taxon>
        <taxon>Pseudomonadati</taxon>
        <taxon>Bacteroidota</taxon>
        <taxon>Bacteroidia</taxon>
        <taxon>Bacteroidales</taxon>
        <taxon>Prevotellaceae</taxon>
        <taxon>Paraprevotella</taxon>
    </lineage>
</organism>
<evidence type="ECO:0000313" key="1">
    <source>
        <dbReference type="EMBL" id="EHG98247.1"/>
    </source>
</evidence>
<dbReference type="Proteomes" id="UP000003598">
    <property type="component" value="Unassembled WGS sequence"/>
</dbReference>
<dbReference type="HOGENOM" id="CLU_3010106_0_0_10"/>
<name>G5SWL6_9BACT</name>
<dbReference type="STRING" id="762968.HMPREF9441_03789"/>
<gene>
    <name evidence="1" type="ORF">HMPREF9441_03789</name>
</gene>
<reference evidence="1 2" key="1">
    <citation type="submission" date="2011-03" db="EMBL/GenBank/DDBJ databases">
        <authorList>
            <person name="Weinstock G."/>
            <person name="Sodergren E."/>
            <person name="Clifton S."/>
            <person name="Fulton L."/>
            <person name="Fulton B."/>
            <person name="Courtney L."/>
            <person name="Fronick C."/>
            <person name="Harrison M."/>
            <person name="Strong C."/>
            <person name="Farmer C."/>
            <person name="Delahaunty K."/>
            <person name="Markovic C."/>
            <person name="Hall O."/>
            <person name="Minx P."/>
            <person name="Tomlinson C."/>
            <person name="Mitreva M."/>
            <person name="Hou S."/>
            <person name="Chen J."/>
            <person name="Wollam A."/>
            <person name="Pepin K.H."/>
            <person name="Johnson M."/>
            <person name="Bhonagiri V."/>
            <person name="Zhang X."/>
            <person name="Suruliraj S."/>
            <person name="Warren W."/>
            <person name="Chinwalla A."/>
            <person name="Mardis E.R."/>
            <person name="Wilson R.K."/>
        </authorList>
    </citation>
    <scope>NUCLEOTIDE SEQUENCE [LARGE SCALE GENOMIC DNA]</scope>
    <source>
        <strain evidence="1 2">YIT 11840</strain>
    </source>
</reference>
<proteinExistence type="predicted"/>
<keyword evidence="2" id="KW-1185">Reference proteome</keyword>
<comment type="caution">
    <text evidence="1">The sequence shown here is derived from an EMBL/GenBank/DDBJ whole genome shotgun (WGS) entry which is preliminary data.</text>
</comment>
<dbReference type="AlphaFoldDB" id="G5SWL6"/>